<dbReference type="STRING" id="2756.BFR44_07940"/>
<dbReference type="KEGG" id="bths:CNY62_09460"/>
<dbReference type="SMART" id="SM00829">
    <property type="entry name" value="PKS_ER"/>
    <property type="match status" value="1"/>
</dbReference>
<dbReference type="SUPFAM" id="SSF51735">
    <property type="entry name" value="NAD(P)-binding Rossmann-fold domains"/>
    <property type="match status" value="1"/>
</dbReference>
<dbReference type="GO" id="GO:0008270">
    <property type="term" value="F:zinc ion binding"/>
    <property type="evidence" value="ECO:0007669"/>
    <property type="project" value="InterPro"/>
</dbReference>
<keyword evidence="2" id="KW-0862">Zinc</keyword>
<name>A0A1D2K872_BROTH</name>
<evidence type="ECO:0000256" key="2">
    <source>
        <dbReference type="RuleBase" id="RU364000"/>
    </source>
</evidence>
<dbReference type="PANTHER" id="PTHR43482">
    <property type="entry name" value="PROTEIN AST1-RELATED"/>
    <property type="match status" value="1"/>
</dbReference>
<dbReference type="Gene3D" id="3.40.50.720">
    <property type="entry name" value="NAD(P)-binding Rossmann-like Domain"/>
    <property type="match status" value="1"/>
</dbReference>
<keyword evidence="2" id="KW-0560">Oxidoreductase</keyword>
<dbReference type="InterPro" id="IPR002364">
    <property type="entry name" value="Quin_OxRdtase/zeta-crystal_CS"/>
</dbReference>
<gene>
    <name evidence="4" type="ORF">CNY62_09460</name>
</gene>
<dbReference type="NCBIfam" id="TIGR02817">
    <property type="entry name" value="adh_fam_1"/>
    <property type="match status" value="1"/>
</dbReference>
<keyword evidence="5" id="KW-1185">Reference proteome</keyword>
<dbReference type="InterPro" id="IPR014182">
    <property type="entry name" value="ADH_Zn_typ-1"/>
</dbReference>
<feature type="domain" description="Enoyl reductase (ER)" evidence="3">
    <location>
        <begin position="11"/>
        <end position="339"/>
    </location>
</feature>
<dbReference type="EMBL" id="CP023483">
    <property type="protein sequence ID" value="ATF26594.1"/>
    <property type="molecule type" value="Genomic_DNA"/>
</dbReference>
<dbReference type="InterPro" id="IPR036291">
    <property type="entry name" value="NAD(P)-bd_dom_sf"/>
</dbReference>
<evidence type="ECO:0000259" key="3">
    <source>
        <dbReference type="SMART" id="SM00829"/>
    </source>
</evidence>
<dbReference type="InterPro" id="IPR052585">
    <property type="entry name" value="Lipid_raft_assoc_Zn_ADH"/>
</dbReference>
<proteinExistence type="inferred from homology"/>
<comment type="similarity">
    <text evidence="1 2">Belongs to the zinc-containing alcohol dehydrogenase family. Quinone oxidoreductase subfamily.</text>
</comment>
<evidence type="ECO:0000313" key="5">
    <source>
        <dbReference type="Proteomes" id="UP000243591"/>
    </source>
</evidence>
<dbReference type="GO" id="GO:0016491">
    <property type="term" value="F:oxidoreductase activity"/>
    <property type="evidence" value="ECO:0007669"/>
    <property type="project" value="UniProtKB-KW"/>
</dbReference>
<organism evidence="4 5">
    <name type="scientific">Brochothrix thermosphacta</name>
    <name type="common">Microbacterium thermosphactum</name>
    <dbReference type="NCBI Taxonomy" id="2756"/>
    <lineage>
        <taxon>Bacteria</taxon>
        <taxon>Bacillati</taxon>
        <taxon>Bacillota</taxon>
        <taxon>Bacilli</taxon>
        <taxon>Bacillales</taxon>
        <taxon>Listeriaceae</taxon>
        <taxon>Brochothrix</taxon>
    </lineage>
</organism>
<dbReference type="AlphaFoldDB" id="A0A1D2K872"/>
<dbReference type="Pfam" id="PF08240">
    <property type="entry name" value="ADH_N"/>
    <property type="match status" value="1"/>
</dbReference>
<dbReference type="OrthoDB" id="9792162at2"/>
<dbReference type="Proteomes" id="UP000243591">
    <property type="component" value="Chromosome"/>
</dbReference>
<evidence type="ECO:0000313" key="4">
    <source>
        <dbReference type="EMBL" id="ATF26594.1"/>
    </source>
</evidence>
<dbReference type="Gene3D" id="3.90.180.10">
    <property type="entry name" value="Medium-chain alcohol dehydrogenases, catalytic domain"/>
    <property type="match status" value="1"/>
</dbReference>
<dbReference type="InterPro" id="IPR013149">
    <property type="entry name" value="ADH-like_C"/>
</dbReference>
<accession>A0A1D2K872</accession>
<dbReference type="PANTHER" id="PTHR43482:SF1">
    <property type="entry name" value="PROTEIN AST1-RELATED"/>
    <property type="match status" value="1"/>
</dbReference>
<dbReference type="InterPro" id="IPR020843">
    <property type="entry name" value="ER"/>
</dbReference>
<dbReference type="SUPFAM" id="SSF50129">
    <property type="entry name" value="GroES-like"/>
    <property type="match status" value="1"/>
</dbReference>
<dbReference type="InterPro" id="IPR011032">
    <property type="entry name" value="GroES-like_sf"/>
</dbReference>
<dbReference type="Pfam" id="PF00107">
    <property type="entry name" value="ADH_zinc_N"/>
    <property type="match status" value="1"/>
</dbReference>
<dbReference type="CDD" id="cd08252">
    <property type="entry name" value="AL_MDR"/>
    <property type="match status" value="1"/>
</dbReference>
<sequence>MYMLKKMKAVGLFQGLPITESTSLVDLELTIPVASGQDVLTEVIAVSVNPVDTKLRQNTAALTEARILGFDAVGEVVSVGEDVTKFAVGDRIYYAGSAQRQGSNAAYQLVDQRLASKAPHNISAAEAAAMPLTALTAYELLFEKIGFVAEANANSGQTLLVINGAGGVGSIAIQLAKWAGIEVIATCSPKNNDWVKKNGADAVIDYHDNMTEQLQKLGHESLEAIIILHSTERYFDEAAALIAPFGHIASIVEATDTLNMNVLKNKSASFDWEFMFAKANYSYKMETQGEILAFIAERLDSGELTSTLTQEMTNGINAKSLKEAHALLEKSQMVGKLVLTGGFVGEN</sequence>
<dbReference type="InterPro" id="IPR013154">
    <property type="entry name" value="ADH-like_N"/>
</dbReference>
<keyword evidence="2" id="KW-0479">Metal-binding</keyword>
<protein>
    <recommendedName>
        <fullName evidence="2">Zinc-type alcohol dehydrogenase-like protein</fullName>
    </recommendedName>
</protein>
<dbReference type="PROSITE" id="PS01162">
    <property type="entry name" value="QOR_ZETA_CRYSTAL"/>
    <property type="match status" value="1"/>
</dbReference>
<reference evidence="4 5" key="1">
    <citation type="submission" date="2017-09" db="EMBL/GenBank/DDBJ databases">
        <title>Complete Genome Sequences of Two Strains of the Meat Spoilage Bacterium Brochothrix thermosphacta Isolated from Ground Chicken.</title>
        <authorList>
            <person name="Paoli G.C."/>
            <person name="Wijey C."/>
            <person name="Chen C.-Y."/>
            <person name="Nguyen L."/>
            <person name="Yan X."/>
            <person name="Irwin P.L."/>
        </authorList>
    </citation>
    <scope>NUCLEOTIDE SEQUENCE [LARGE SCALE GENOMIC DNA]</scope>
    <source>
        <strain evidence="4 5">BI</strain>
    </source>
</reference>
<evidence type="ECO:0000256" key="1">
    <source>
        <dbReference type="ARBA" id="ARBA00010371"/>
    </source>
</evidence>